<keyword evidence="6 8" id="KW-0472">Membrane</keyword>
<comment type="subcellular location">
    <subcellularLocation>
        <location evidence="1">Cell membrane</location>
        <topology evidence="1">Multi-pass membrane protein</topology>
    </subcellularLocation>
</comment>
<comment type="caution">
    <text evidence="9">The sequence shown here is derived from an EMBL/GenBank/DDBJ whole genome shotgun (WGS) entry which is preliminary data.</text>
</comment>
<feature type="transmembrane region" description="Helical" evidence="8">
    <location>
        <begin position="181"/>
        <end position="205"/>
    </location>
</feature>
<keyword evidence="4 8" id="KW-0812">Transmembrane</keyword>
<keyword evidence="5 8" id="KW-1133">Transmembrane helix</keyword>
<feature type="transmembrane region" description="Helical" evidence="8">
    <location>
        <begin position="374"/>
        <end position="390"/>
    </location>
</feature>
<evidence type="ECO:0000256" key="7">
    <source>
        <dbReference type="ARBA" id="ARBA00024033"/>
    </source>
</evidence>
<dbReference type="RefSeq" id="WP_066515379.1">
    <property type="nucleotide sequence ID" value="NZ_LNCU01000123.1"/>
</dbReference>
<evidence type="ECO:0000256" key="2">
    <source>
        <dbReference type="ARBA" id="ARBA00022475"/>
    </source>
</evidence>
<dbReference type="OrthoDB" id="7679563at2"/>
<accession>A0A120FH92</accession>
<evidence type="ECO:0000256" key="4">
    <source>
        <dbReference type="ARBA" id="ARBA00022692"/>
    </source>
</evidence>
<dbReference type="EMBL" id="LNCU01000123">
    <property type="protein sequence ID" value="KWV45562.1"/>
    <property type="molecule type" value="Genomic_DNA"/>
</dbReference>
<feature type="transmembrane region" description="Helical" evidence="8">
    <location>
        <begin position="317"/>
        <end position="339"/>
    </location>
</feature>
<evidence type="ECO:0000313" key="9">
    <source>
        <dbReference type="EMBL" id="KWV45562.1"/>
    </source>
</evidence>
<evidence type="ECO:0000256" key="8">
    <source>
        <dbReference type="SAM" id="Phobius"/>
    </source>
</evidence>
<evidence type="ECO:0000313" key="10">
    <source>
        <dbReference type="Proteomes" id="UP000057737"/>
    </source>
</evidence>
<feature type="transmembrane region" description="Helical" evidence="8">
    <location>
        <begin position="142"/>
        <end position="169"/>
    </location>
</feature>
<evidence type="ECO:0000256" key="6">
    <source>
        <dbReference type="ARBA" id="ARBA00023136"/>
    </source>
</evidence>
<comment type="similarity">
    <text evidence="7">Belongs to the glycosyltransferase 87 family.</text>
</comment>
<dbReference type="GO" id="GO:0016758">
    <property type="term" value="F:hexosyltransferase activity"/>
    <property type="evidence" value="ECO:0007669"/>
    <property type="project" value="InterPro"/>
</dbReference>
<keyword evidence="2" id="KW-1003">Cell membrane</keyword>
<keyword evidence="10" id="KW-1185">Reference proteome</keyword>
<gene>
    <name evidence="9" type="ORF">AS156_23600</name>
</gene>
<reference evidence="9 10" key="1">
    <citation type="submission" date="2015-11" db="EMBL/GenBank/DDBJ databases">
        <title>Draft Genome Sequence of the Strain BR 10303 (Bradyrhizobium sp.) isolated from nodules of Centrolobium paraense.</title>
        <authorList>
            <person name="Zelli J.E."/>
            <person name="Simoes-Araujo J.L."/>
            <person name="Barauna A.C."/>
            <person name="Silva K."/>
        </authorList>
    </citation>
    <scope>NUCLEOTIDE SEQUENCE [LARGE SCALE GENOMIC DNA]</scope>
    <source>
        <strain evidence="9 10">BR 10303</strain>
    </source>
</reference>
<organism evidence="9 10">
    <name type="scientific">Bradyrhizobium macuxiense</name>
    <dbReference type="NCBI Taxonomy" id="1755647"/>
    <lineage>
        <taxon>Bacteria</taxon>
        <taxon>Pseudomonadati</taxon>
        <taxon>Pseudomonadota</taxon>
        <taxon>Alphaproteobacteria</taxon>
        <taxon>Hyphomicrobiales</taxon>
        <taxon>Nitrobacteraceae</taxon>
        <taxon>Bradyrhizobium</taxon>
    </lineage>
</organism>
<feature type="transmembrane region" description="Helical" evidence="8">
    <location>
        <begin position="212"/>
        <end position="233"/>
    </location>
</feature>
<feature type="transmembrane region" description="Helical" evidence="8">
    <location>
        <begin position="351"/>
        <end position="368"/>
    </location>
</feature>
<evidence type="ECO:0000256" key="1">
    <source>
        <dbReference type="ARBA" id="ARBA00004651"/>
    </source>
</evidence>
<feature type="transmembrane region" description="Helical" evidence="8">
    <location>
        <begin position="271"/>
        <end position="297"/>
    </location>
</feature>
<sequence>MKKILDWDASAGDDPALAVACVILLSIAILFSVPAFVSGGGQTGIDFSCFWGAGAMALDGHAAAAYDWEQLRQQLILRVQPLNHVPYPYDQVPVPFFYPPVFFFVLAPLALLPFPIAFWVWSAAKLLCWLFVVHAIRPRSAALLLALAIPPVFYDFIAGQSALLAASLLGGILLTLDRRPLLSSVLLGLLIFKPQYGILLPFVLLATRRWSVFITAFVVVLTLMLLTGVTFGWDIFRAFGTAATFATTQFHLSGALPWYKLQSIYGLFRFAGFDYGLALSIHIAVALATGIWVVVIWRRDVSFALQAAGLLAATPLMSPYFAIYDLPILAIALVFLMNATTDQISPLSNRRALRIGVGIVFVLGYAFPFVRLPVAPFMCAIVIAIIWMRLRQLEASGMAISRQTQDSATVRG</sequence>
<evidence type="ECO:0000256" key="3">
    <source>
        <dbReference type="ARBA" id="ARBA00022679"/>
    </source>
</evidence>
<evidence type="ECO:0008006" key="11">
    <source>
        <dbReference type="Google" id="ProtNLM"/>
    </source>
</evidence>
<dbReference type="GO" id="GO:0005886">
    <property type="term" value="C:plasma membrane"/>
    <property type="evidence" value="ECO:0007669"/>
    <property type="project" value="UniProtKB-SubCell"/>
</dbReference>
<dbReference type="Proteomes" id="UP000057737">
    <property type="component" value="Unassembled WGS sequence"/>
</dbReference>
<dbReference type="Pfam" id="PF09594">
    <property type="entry name" value="GT87"/>
    <property type="match status" value="1"/>
</dbReference>
<dbReference type="AlphaFoldDB" id="A0A120FH92"/>
<name>A0A120FH92_9BRAD</name>
<evidence type="ECO:0000256" key="5">
    <source>
        <dbReference type="ARBA" id="ARBA00022989"/>
    </source>
</evidence>
<feature type="transmembrane region" description="Helical" evidence="8">
    <location>
        <begin position="96"/>
        <end position="121"/>
    </location>
</feature>
<proteinExistence type="inferred from homology"/>
<dbReference type="InterPro" id="IPR018584">
    <property type="entry name" value="GT87"/>
</dbReference>
<protein>
    <recommendedName>
        <fullName evidence="11">DUF2029 domain-containing protein</fullName>
    </recommendedName>
</protein>
<keyword evidence="3" id="KW-0808">Transferase</keyword>
<feature type="transmembrane region" description="Helical" evidence="8">
    <location>
        <begin position="16"/>
        <end position="37"/>
    </location>
</feature>